<dbReference type="InterPro" id="IPR009734">
    <property type="entry name" value="Myoviridae_GpU"/>
</dbReference>
<name>A0ABY4WNB5_9GAMM</name>
<sequence>MASRDTGYRWKKHERLGVLPSLQFVGPGDDTLTLEGVLYPHYRGGLGQLTAMRREADKGEPLMLVEGSGYVLGRWVIERISETQRTFARDGTASKIRFVLSLRKEEAAREQGVNDLVMTHLPQARGVV</sequence>
<evidence type="ECO:0000313" key="1">
    <source>
        <dbReference type="EMBL" id="USH01052.1"/>
    </source>
</evidence>
<dbReference type="Proteomes" id="UP001056255">
    <property type="component" value="Chromosome I"/>
</dbReference>
<reference evidence="1" key="1">
    <citation type="submission" date="2021-08" db="EMBL/GenBank/DDBJ databases">
        <authorList>
            <person name="Sakaguchi M."/>
            <person name="Kikuchi T."/>
            <person name="Urbanczyk H."/>
        </authorList>
    </citation>
    <scope>NUCLEOTIDE SEQUENCE</scope>
    <source>
        <strain evidence="1">020920N</strain>
    </source>
</reference>
<keyword evidence="2" id="KW-1185">Reference proteome</keyword>
<proteinExistence type="predicted"/>
<accession>A0ABY4WNB5</accession>
<protein>
    <submittedName>
        <fullName evidence="1">Phage tail protein</fullName>
    </submittedName>
</protein>
<dbReference type="Pfam" id="PF06995">
    <property type="entry name" value="Phage_P2_GpU"/>
    <property type="match status" value="1"/>
</dbReference>
<dbReference type="EMBL" id="CP082275">
    <property type="protein sequence ID" value="USH01052.1"/>
    <property type="molecule type" value="Genomic_DNA"/>
</dbReference>
<gene>
    <name evidence="1" type="ORF">K6Q96_08870</name>
</gene>
<evidence type="ECO:0000313" key="2">
    <source>
        <dbReference type="Proteomes" id="UP001056255"/>
    </source>
</evidence>
<organism evidence="1 2">
    <name type="scientific">Grimontia kaedaensis</name>
    <dbReference type="NCBI Taxonomy" id="2872157"/>
    <lineage>
        <taxon>Bacteria</taxon>
        <taxon>Pseudomonadati</taxon>
        <taxon>Pseudomonadota</taxon>
        <taxon>Gammaproteobacteria</taxon>
        <taxon>Vibrionales</taxon>
        <taxon>Vibrionaceae</taxon>
        <taxon>Grimontia</taxon>
    </lineage>
</organism>